<evidence type="ECO:0008006" key="7">
    <source>
        <dbReference type="Google" id="ProtNLM"/>
    </source>
</evidence>
<evidence type="ECO:0000313" key="6">
    <source>
        <dbReference type="Proteomes" id="UP000264056"/>
    </source>
</evidence>
<dbReference type="KEGG" id="schj:DDV21_004715"/>
<dbReference type="EMBL" id="CP031733">
    <property type="protein sequence ID" value="AXQ78428.1"/>
    <property type="molecule type" value="Genomic_DNA"/>
</dbReference>
<sequence>MWVKKNKLMIILLFSIPIIMILSSCSLSENRAQNSRLTKIVEDQVYVEKSPKGNKVYSLFTSSGTYISYDDNGAQYATQDDLKEAEIDNEMGIYPYREYVTGNYEKKGDFYRVTIKSVVTLYSKDIKSYQKGEYSVMKKENQTIRFTIEKDNTGYKVNDVYFNAKKSKTNLPQTIEDFISQYDYKPENLN</sequence>
<evidence type="ECO:0000313" key="2">
    <source>
        <dbReference type="EMBL" id="RFU49963.1"/>
    </source>
</evidence>
<dbReference type="Proteomes" id="UP000246115">
    <property type="component" value="Chromosome"/>
</dbReference>
<dbReference type="PROSITE" id="PS51257">
    <property type="entry name" value="PROKAR_LIPOPROTEIN"/>
    <property type="match status" value="1"/>
</dbReference>
<reference evidence="4" key="3">
    <citation type="submission" date="2018-08" db="EMBL/GenBank/DDBJ databases">
        <title>Streptococcus chenjunshii sp. nov., isolated from stools sample of the Tibetan antelope in the Qinghai-Tibet plateau, China.</title>
        <authorList>
            <person name="Tian Z."/>
        </authorList>
    </citation>
    <scope>NUCLEOTIDE SEQUENCE [LARGE SCALE GENOMIC DNA]</scope>
    <source>
        <strain evidence="4">Z15</strain>
    </source>
</reference>
<organism evidence="3 5">
    <name type="scientific">Streptococcus chenjunshii</name>
    <dbReference type="NCBI Taxonomy" id="2173853"/>
    <lineage>
        <taxon>Bacteria</taxon>
        <taxon>Bacillati</taxon>
        <taxon>Bacillota</taxon>
        <taxon>Bacilli</taxon>
        <taxon>Lactobacillales</taxon>
        <taxon>Streptococcaceae</taxon>
        <taxon>Streptococcus</taxon>
    </lineage>
</organism>
<protein>
    <recommendedName>
        <fullName evidence="7">Lipoprotein</fullName>
    </recommendedName>
</protein>
<evidence type="ECO:0000313" key="3">
    <source>
        <dbReference type="EMBL" id="RFU52159.1"/>
    </source>
</evidence>
<dbReference type="AlphaFoldDB" id="A0A372KIQ8"/>
<reference evidence="2 6" key="1">
    <citation type="submission" date="2018-08" db="EMBL/GenBank/DDBJ databases">
        <title>Draft genome of Streptococcus sp .nov. Z2.</title>
        <authorList>
            <person name="Tian Z."/>
        </authorList>
    </citation>
    <scope>NUCLEOTIDE SEQUENCE [LARGE SCALE GENOMIC DNA]</scope>
    <source>
        <strain evidence="2 6">Z2</strain>
    </source>
</reference>
<accession>A0A372KIQ8</accession>
<dbReference type="EMBL" id="QVQY01000072">
    <property type="protein sequence ID" value="RFU49963.1"/>
    <property type="molecule type" value="Genomic_DNA"/>
</dbReference>
<reference evidence="1" key="4">
    <citation type="journal article" date="2019" name="Int. J. Syst. Evol. Microbiol.">
        <title>Streptococcus chenjunshii sp. nov. isolated from feces of Tibetan antelopes.</title>
        <authorList>
            <person name="Tian Z."/>
            <person name="Lu S."/>
            <person name="Jin D."/>
            <person name="Yang J."/>
            <person name="Pu J."/>
            <person name="Lai X.H."/>
            <person name="Bai X.N."/>
            <person name="Wu X.M."/>
            <person name="Li J."/>
            <person name="Wang S."/>
            <person name="Xu J."/>
        </authorList>
    </citation>
    <scope>NUCLEOTIDE SEQUENCE</scope>
    <source>
        <strain evidence="1">Z15</strain>
    </source>
</reference>
<dbReference type="EMBL" id="QVQZ01000069">
    <property type="protein sequence ID" value="RFU52159.1"/>
    <property type="molecule type" value="Genomic_DNA"/>
</dbReference>
<evidence type="ECO:0000313" key="5">
    <source>
        <dbReference type="Proteomes" id="UP000262901"/>
    </source>
</evidence>
<dbReference type="OrthoDB" id="2239027at2"/>
<reference evidence="3 5" key="2">
    <citation type="submission" date="2018-08" db="EMBL/GenBank/DDBJ databases">
        <title>Draft genome of Streptococcus sp. nov. Z1.</title>
        <authorList>
            <person name="Tian Z."/>
        </authorList>
    </citation>
    <scope>NUCLEOTIDE SEQUENCE [LARGE SCALE GENOMIC DNA]</scope>
    <source>
        <strain evidence="3">Z1</strain>
        <strain evidence="5">Z1(2018)</strain>
    </source>
</reference>
<accession>A0A346NBN3</accession>
<keyword evidence="6" id="KW-1185">Reference proteome</keyword>
<evidence type="ECO:0000313" key="1">
    <source>
        <dbReference type="EMBL" id="AXQ78428.1"/>
    </source>
</evidence>
<dbReference type="RefSeq" id="WP_116879167.1">
    <property type="nucleotide sequence ID" value="NZ_CP031733.1"/>
</dbReference>
<proteinExistence type="predicted"/>
<dbReference type="Proteomes" id="UP000264056">
    <property type="component" value="Unassembled WGS sequence"/>
</dbReference>
<gene>
    <name evidence="1" type="ORF">DDV21_004715</name>
    <name evidence="2" type="ORF">DDV22_11160</name>
    <name evidence="3" type="ORF">DDV23_11155</name>
</gene>
<name>A0A372KIQ8_9STRE</name>
<dbReference type="Proteomes" id="UP000262901">
    <property type="component" value="Unassembled WGS sequence"/>
</dbReference>
<evidence type="ECO:0000313" key="4">
    <source>
        <dbReference type="Proteomes" id="UP000246115"/>
    </source>
</evidence>